<reference evidence="1 2" key="1">
    <citation type="submission" date="2016-10" db="EMBL/GenBank/DDBJ databases">
        <title>Reductive evolution of mitochondrial metabolism and differential evolution of invasion-related proteins in Cryptosporidium.</title>
        <authorList>
            <person name="Liu S."/>
            <person name="Roellig D.M."/>
            <person name="Guo Y."/>
            <person name="Li N."/>
            <person name="Frace M.A."/>
            <person name="Tang K."/>
            <person name="Zhang L."/>
            <person name="Feng Y."/>
            <person name="Xiao L."/>
        </authorList>
    </citation>
    <scope>NUCLEOTIDE SEQUENCE [LARGE SCALE GENOMIC DNA]</scope>
    <source>
        <strain evidence="1">39726</strain>
    </source>
</reference>
<dbReference type="GeneID" id="39977867"/>
<dbReference type="VEuPathDB" id="CryptoDB:cubi_01076"/>
<gene>
    <name evidence="1" type="ORF">cubi_01076</name>
</gene>
<proteinExistence type="predicted"/>
<organism evidence="1 2">
    <name type="scientific">Cryptosporidium ubiquitum</name>
    <dbReference type="NCBI Taxonomy" id="857276"/>
    <lineage>
        <taxon>Eukaryota</taxon>
        <taxon>Sar</taxon>
        <taxon>Alveolata</taxon>
        <taxon>Apicomplexa</taxon>
        <taxon>Conoidasida</taxon>
        <taxon>Coccidia</taxon>
        <taxon>Eucoccidiorida</taxon>
        <taxon>Eimeriorina</taxon>
        <taxon>Cryptosporidiidae</taxon>
        <taxon>Cryptosporidium</taxon>
    </lineage>
</organism>
<keyword evidence="2" id="KW-1185">Reference proteome</keyword>
<protein>
    <submittedName>
        <fullName evidence="1">Uncharacterized protein</fullName>
    </submittedName>
</protein>
<dbReference type="AlphaFoldDB" id="A0A1J4MJ32"/>
<dbReference type="RefSeq" id="XP_028875425.1">
    <property type="nucleotide sequence ID" value="XM_029018088.1"/>
</dbReference>
<sequence>MNAYTEVFQANNLDLAKQFLSEDYEISGELFWSLLFWKMPELFFLSVCKSTQISRELLSNSLNKMISNDFDNTFDSIILILAKLSDLLEIQAVKPNESYSPNIAVPNLQKIVFLYSTIIYTIFPYINEELCSRESQKIQLLSILNKTKKTISNFNLIYKDFDRIIKKVSQLNEIKYGLLKGVLSGITNQITQVPIIQQLTLE</sequence>
<accession>A0A1J4MJ32</accession>
<dbReference type="OrthoDB" id="340568at2759"/>
<dbReference type="EMBL" id="LRBP01000012">
    <property type="protein sequence ID" value="OII74232.1"/>
    <property type="molecule type" value="Genomic_DNA"/>
</dbReference>
<name>A0A1J4MJ32_9CRYT</name>
<comment type="caution">
    <text evidence="1">The sequence shown here is derived from an EMBL/GenBank/DDBJ whole genome shotgun (WGS) entry which is preliminary data.</text>
</comment>
<evidence type="ECO:0000313" key="2">
    <source>
        <dbReference type="Proteomes" id="UP000186176"/>
    </source>
</evidence>
<evidence type="ECO:0000313" key="1">
    <source>
        <dbReference type="EMBL" id="OII74232.1"/>
    </source>
</evidence>
<dbReference type="Proteomes" id="UP000186176">
    <property type="component" value="Unassembled WGS sequence"/>
</dbReference>